<proteinExistence type="inferred from homology"/>
<dbReference type="SUPFAM" id="SSF53756">
    <property type="entry name" value="UDP-Glycosyltransferase/glycogen phosphorylase"/>
    <property type="match status" value="1"/>
</dbReference>
<evidence type="ECO:0000313" key="2">
    <source>
        <dbReference type="EMBL" id="VVW45137.1"/>
    </source>
</evidence>
<dbReference type="PANTHER" id="PTHR11926">
    <property type="entry name" value="GLUCOSYL/GLUCURONOSYL TRANSFERASES"/>
    <property type="match status" value="1"/>
</dbReference>
<evidence type="ECO:0000256" key="1">
    <source>
        <dbReference type="ARBA" id="ARBA00009995"/>
    </source>
</evidence>
<organism evidence="2">
    <name type="scientific">Nymphaea colorata</name>
    <name type="common">pocket water lily</name>
    <dbReference type="NCBI Taxonomy" id="210225"/>
    <lineage>
        <taxon>Eukaryota</taxon>
        <taxon>Viridiplantae</taxon>
        <taxon>Streptophyta</taxon>
        <taxon>Embryophyta</taxon>
        <taxon>Tracheophyta</taxon>
        <taxon>Spermatophyta</taxon>
        <taxon>Magnoliopsida</taxon>
        <taxon>Nymphaeales</taxon>
        <taxon>Nymphaeaceae</taxon>
        <taxon>Nymphaea</taxon>
    </lineage>
</organism>
<gene>
    <name evidence="2" type="ORF">NYM_LOCUS21917</name>
</gene>
<sequence length="67" mass="8089">MEMEDEVNRGEVERLVRETMEGEKGREMRERVRMWKQQAELAVQPGVSSYQNFHRLVDEVLLKNWPK</sequence>
<dbReference type="Gene3D" id="3.40.50.2000">
    <property type="entry name" value="Glycogen Phosphorylase B"/>
    <property type="match status" value="2"/>
</dbReference>
<dbReference type="GO" id="GO:0080044">
    <property type="term" value="F:quercetin 7-O-glucosyltransferase activity"/>
    <property type="evidence" value="ECO:0007669"/>
    <property type="project" value="TreeGrafter"/>
</dbReference>
<dbReference type="Gramene" id="NC6G0253720.1">
    <property type="protein sequence ID" value="NC6G0253720.1:cds"/>
    <property type="gene ID" value="NC6G0253720"/>
</dbReference>
<dbReference type="EMBL" id="LR721784">
    <property type="protein sequence ID" value="VVW45137.1"/>
    <property type="molecule type" value="Genomic_DNA"/>
</dbReference>
<dbReference type="GO" id="GO:0080043">
    <property type="term" value="F:quercetin 3-O-glucosyltransferase activity"/>
    <property type="evidence" value="ECO:0007669"/>
    <property type="project" value="TreeGrafter"/>
</dbReference>
<comment type="similarity">
    <text evidence="1">Belongs to the UDP-glycosyltransferase family.</text>
</comment>
<accession>A0A5K1E3V1</accession>
<name>A0A5K1E3V1_9MAGN</name>
<reference evidence="2" key="1">
    <citation type="submission" date="2019-09" db="EMBL/GenBank/DDBJ databases">
        <authorList>
            <person name="Zhang L."/>
        </authorList>
    </citation>
    <scope>NUCLEOTIDE SEQUENCE</scope>
</reference>
<dbReference type="PANTHER" id="PTHR11926:SF774">
    <property type="entry name" value="UDP-GLYCOSYLTRANSFERASE 85A1-RELATED"/>
    <property type="match status" value="1"/>
</dbReference>
<dbReference type="AlphaFoldDB" id="A0A5K1E3V1"/>
<protein>
    <submittedName>
        <fullName evidence="2">Uncharacterized protein</fullName>
    </submittedName>
</protein>